<sequence length="272" mass="29041">MQSSEGIGLRPARLLLMLGLSVAAAGCAHKEASLEAAAQALAAELPDWSARGLPGKRSTSYGLASRGGRSCVLAQAEQSASLWRRRLSIAPEALAGLEFSWWLLSAQAEATVTQAERDDAPARLVLAFDGDVRRLSLRTRSLFELMETISGEAPPYATLMYAWDSRGAAAETVVTSSHSDRVRKIVVGSGPAPGRWLDFQRDVRADFERAYGEPPGALIGAALMTDADNTRSRKSACYGDVVFRSAQGEVLPGSLRLRRPAAGETVRLTPGS</sequence>
<dbReference type="InterPro" id="IPR021409">
    <property type="entry name" value="DUF3047"/>
</dbReference>
<evidence type="ECO:0000313" key="1">
    <source>
        <dbReference type="EMBL" id="TDP09313.1"/>
    </source>
</evidence>
<organism evidence="1 2">
    <name type="scientific">Roseateles asaccharophilus</name>
    <dbReference type="NCBI Taxonomy" id="582607"/>
    <lineage>
        <taxon>Bacteria</taxon>
        <taxon>Pseudomonadati</taxon>
        <taxon>Pseudomonadota</taxon>
        <taxon>Betaproteobacteria</taxon>
        <taxon>Burkholderiales</taxon>
        <taxon>Sphaerotilaceae</taxon>
        <taxon>Roseateles</taxon>
    </lineage>
</organism>
<accession>A0A4R6N3B2</accession>
<reference evidence="1 2" key="1">
    <citation type="submission" date="2019-03" db="EMBL/GenBank/DDBJ databases">
        <title>Genomic Encyclopedia of Type Strains, Phase IV (KMG-IV): sequencing the most valuable type-strain genomes for metagenomic binning, comparative biology and taxonomic classification.</title>
        <authorList>
            <person name="Goeker M."/>
        </authorList>
    </citation>
    <scope>NUCLEOTIDE SEQUENCE [LARGE SCALE GENOMIC DNA]</scope>
    <source>
        <strain evidence="1 2">DSM 25082</strain>
    </source>
</reference>
<comment type="caution">
    <text evidence="1">The sequence shown here is derived from an EMBL/GenBank/DDBJ whole genome shotgun (WGS) entry which is preliminary data.</text>
</comment>
<dbReference type="Pfam" id="PF11249">
    <property type="entry name" value="DUF3047"/>
    <property type="match status" value="1"/>
</dbReference>
<name>A0A4R6N3B2_9BURK</name>
<gene>
    <name evidence="1" type="ORF">DFR39_105151</name>
</gene>
<protein>
    <submittedName>
        <fullName evidence="1">DUF3047 family protein</fullName>
    </submittedName>
</protein>
<evidence type="ECO:0000313" key="2">
    <source>
        <dbReference type="Proteomes" id="UP000295357"/>
    </source>
</evidence>
<proteinExistence type="predicted"/>
<dbReference type="Proteomes" id="UP000295357">
    <property type="component" value="Unassembled WGS sequence"/>
</dbReference>
<keyword evidence="2" id="KW-1185">Reference proteome</keyword>
<dbReference type="EMBL" id="SNXE01000005">
    <property type="protein sequence ID" value="TDP09313.1"/>
    <property type="molecule type" value="Genomic_DNA"/>
</dbReference>
<dbReference type="AlphaFoldDB" id="A0A4R6N3B2"/>